<dbReference type="InterPro" id="IPR011990">
    <property type="entry name" value="TPR-like_helical_dom_sf"/>
</dbReference>
<protein>
    <recommendedName>
        <fullName evidence="1">Cell division coordinator CpoB</fullName>
    </recommendedName>
</protein>
<proteinExistence type="inferred from homology"/>
<keyword evidence="1" id="KW-0574">Periplasm</keyword>
<dbReference type="Proteomes" id="UP000184085">
    <property type="component" value="Unassembled WGS sequence"/>
</dbReference>
<comment type="similarity">
    <text evidence="1">Belongs to the CpoB family.</text>
</comment>
<dbReference type="GO" id="GO:0030288">
    <property type="term" value="C:outer membrane-bounded periplasmic space"/>
    <property type="evidence" value="ECO:0007669"/>
    <property type="project" value="UniProtKB-UniRule"/>
</dbReference>
<dbReference type="Pfam" id="PF13432">
    <property type="entry name" value="TPR_16"/>
    <property type="match status" value="1"/>
</dbReference>
<keyword evidence="3" id="KW-1185">Reference proteome</keyword>
<dbReference type="Gene3D" id="1.25.40.10">
    <property type="entry name" value="Tetratricopeptide repeat domain"/>
    <property type="match status" value="1"/>
</dbReference>
<keyword evidence="1" id="KW-0132">Cell division</keyword>
<dbReference type="InterPro" id="IPR034706">
    <property type="entry name" value="CpoB"/>
</dbReference>
<dbReference type="Gene3D" id="1.20.5.340">
    <property type="match status" value="1"/>
</dbReference>
<dbReference type="NCBIfam" id="TIGR02795">
    <property type="entry name" value="tol_pal_ybgF"/>
    <property type="match status" value="1"/>
</dbReference>
<keyword evidence="1" id="KW-0131">Cell cycle</keyword>
<comment type="function">
    <text evidence="1">Mediates coordination of peptidoglycan synthesis and outer membrane constriction during cell division.</text>
</comment>
<dbReference type="HAMAP" id="MF_02066">
    <property type="entry name" value="CpoB"/>
    <property type="match status" value="1"/>
</dbReference>
<keyword evidence="1" id="KW-0175">Coiled coil</keyword>
<dbReference type="EMBL" id="FMJB01000041">
    <property type="protein sequence ID" value="SCM67036.1"/>
    <property type="molecule type" value="Genomic_DNA"/>
</dbReference>
<comment type="subcellular location">
    <subcellularLocation>
        <location evidence="1">Periplasm</location>
    </subcellularLocation>
</comment>
<gene>
    <name evidence="1" type="primary">cpoB</name>
    <name evidence="2" type="ORF">KARMA_1222</name>
</gene>
<reference evidence="3" key="1">
    <citation type="submission" date="2016-09" db="EMBL/GenBank/DDBJ databases">
        <authorList>
            <person name="Wibberg D."/>
        </authorList>
    </citation>
    <scope>NUCLEOTIDE SEQUENCE [LARGE SCALE GENOMIC DNA]</scope>
</reference>
<sequence>MIRQTLGALMIGTVLAGAPVWAQQADEATLADLRQQLSVLNVDIQRLKRELSTTGAPGGSVQGGSVLTRVDAIESEMTRLTNRIEELGHRIETVVTAGTNRVNDLNFRLCELEASCDISTLEDMPRLGGAETGAAMPVSPIQPATGGSESAGTELAVSEQADFDRAQLALTEGRFDEAAADFAAFIEAYPGSPLTATAHLGRAKALKQQADTRESARAYLQAFSTDPEGPGAAEALTGLGSALGQLGQLNEACVTLSEVSVRFPGDPAVSDASTAMGDLGCS</sequence>
<dbReference type="AlphaFoldDB" id="A0A1M4N1S3"/>
<feature type="coiled-coil region" evidence="1">
    <location>
        <begin position="30"/>
        <end position="90"/>
    </location>
</feature>
<accession>A0A1M4N1S3</accession>
<evidence type="ECO:0000313" key="2">
    <source>
        <dbReference type="EMBL" id="SCM67036.1"/>
    </source>
</evidence>
<dbReference type="InterPro" id="IPR014162">
    <property type="entry name" value="CpoB_C"/>
</dbReference>
<evidence type="ECO:0000313" key="3">
    <source>
        <dbReference type="Proteomes" id="UP000184085"/>
    </source>
</evidence>
<organism evidence="2 3">
    <name type="scientific">Donghicola eburneus</name>
    <dbReference type="NCBI Taxonomy" id="393278"/>
    <lineage>
        <taxon>Bacteria</taxon>
        <taxon>Pseudomonadati</taxon>
        <taxon>Pseudomonadota</taxon>
        <taxon>Alphaproteobacteria</taxon>
        <taxon>Rhodobacterales</taxon>
        <taxon>Roseobacteraceae</taxon>
        <taxon>Donghicola</taxon>
    </lineage>
</organism>
<name>A0A1M4N1S3_9RHOB</name>
<dbReference type="SUPFAM" id="SSF48452">
    <property type="entry name" value="TPR-like"/>
    <property type="match status" value="1"/>
</dbReference>
<evidence type="ECO:0000256" key="1">
    <source>
        <dbReference type="HAMAP-Rule" id="MF_02066"/>
    </source>
</evidence>
<dbReference type="RefSeq" id="WP_072705560.1">
    <property type="nucleotide sequence ID" value="NZ_FMJB01000041.1"/>
</dbReference>
<dbReference type="GO" id="GO:0043093">
    <property type="term" value="P:FtsZ-dependent cytokinesis"/>
    <property type="evidence" value="ECO:0007669"/>
    <property type="project" value="UniProtKB-UniRule"/>
</dbReference>
<keyword evidence="1" id="KW-0732">Signal</keyword>